<dbReference type="GO" id="GO:0050661">
    <property type="term" value="F:NADP binding"/>
    <property type="evidence" value="ECO:0007669"/>
    <property type="project" value="InterPro"/>
</dbReference>
<dbReference type="RefSeq" id="WP_185120363.1">
    <property type="nucleotide sequence ID" value="NZ_JACJVQ010000011.1"/>
</dbReference>
<protein>
    <submittedName>
        <fullName evidence="2">NAD(P)-dependent oxidoreductase</fullName>
    </submittedName>
</protein>
<dbReference type="AlphaFoldDB" id="A0A841SY68"/>
<evidence type="ECO:0000313" key="3">
    <source>
        <dbReference type="Proteomes" id="UP000535838"/>
    </source>
</evidence>
<organism evidence="2 3">
    <name type="scientific">Cohnella thailandensis</name>
    <dbReference type="NCBI Taxonomy" id="557557"/>
    <lineage>
        <taxon>Bacteria</taxon>
        <taxon>Bacillati</taxon>
        <taxon>Bacillota</taxon>
        <taxon>Bacilli</taxon>
        <taxon>Bacillales</taxon>
        <taxon>Paenibacillaceae</taxon>
        <taxon>Cohnella</taxon>
    </lineage>
</organism>
<dbReference type="SUPFAM" id="SSF51735">
    <property type="entry name" value="NAD(P)-binding Rossmann-fold domains"/>
    <property type="match status" value="1"/>
</dbReference>
<dbReference type="PANTHER" id="PTHR37850:SF1">
    <property type="entry name" value="SAF DOMAIN PROTEIN"/>
    <property type="match status" value="1"/>
</dbReference>
<reference evidence="2 3" key="1">
    <citation type="submission" date="2020-08" db="EMBL/GenBank/DDBJ databases">
        <title>Cohnella phylogeny.</title>
        <authorList>
            <person name="Dunlap C."/>
        </authorList>
    </citation>
    <scope>NUCLEOTIDE SEQUENCE [LARGE SCALE GENOMIC DNA]</scope>
    <source>
        <strain evidence="2 3">DSM 25241</strain>
    </source>
</reference>
<dbReference type="CDD" id="cd11616">
    <property type="entry name" value="SAF_DH_OX_like"/>
    <property type="match status" value="1"/>
</dbReference>
<dbReference type="Proteomes" id="UP000535838">
    <property type="component" value="Unassembled WGS sequence"/>
</dbReference>
<dbReference type="PANTHER" id="PTHR37850">
    <property type="entry name" value="STRU PROTEIN"/>
    <property type="match status" value="1"/>
</dbReference>
<dbReference type="Pfam" id="PF03447">
    <property type="entry name" value="NAD_binding_3"/>
    <property type="match status" value="1"/>
</dbReference>
<dbReference type="EMBL" id="JACJVQ010000011">
    <property type="protein sequence ID" value="MBB6635118.1"/>
    <property type="molecule type" value="Genomic_DNA"/>
</dbReference>
<name>A0A841SY68_9BACL</name>
<feature type="domain" description="SAF" evidence="1">
    <location>
        <begin position="299"/>
        <end position="363"/>
    </location>
</feature>
<proteinExistence type="predicted"/>
<gene>
    <name evidence="2" type="ORF">H7B67_13440</name>
</gene>
<dbReference type="SMART" id="SM00858">
    <property type="entry name" value="SAF"/>
    <property type="match status" value="1"/>
</dbReference>
<dbReference type="GO" id="GO:0016491">
    <property type="term" value="F:oxidoreductase activity"/>
    <property type="evidence" value="ECO:0007669"/>
    <property type="project" value="InterPro"/>
</dbReference>
<keyword evidence="3" id="KW-1185">Reference proteome</keyword>
<accession>A0A841SY68</accession>
<evidence type="ECO:0000313" key="2">
    <source>
        <dbReference type="EMBL" id="MBB6635118.1"/>
    </source>
</evidence>
<dbReference type="Pfam" id="PF08666">
    <property type="entry name" value="SAF"/>
    <property type="match status" value="1"/>
</dbReference>
<evidence type="ECO:0000259" key="1">
    <source>
        <dbReference type="SMART" id="SM00858"/>
    </source>
</evidence>
<dbReference type="InterPro" id="IPR013974">
    <property type="entry name" value="SAF"/>
</dbReference>
<dbReference type="InterPro" id="IPR048423">
    <property type="entry name" value="DRL_cat"/>
</dbReference>
<dbReference type="InterPro" id="IPR036291">
    <property type="entry name" value="NAD(P)-bd_dom_sf"/>
</dbReference>
<comment type="caution">
    <text evidence="2">The sequence shown here is derived from an EMBL/GenBank/DDBJ whole genome shotgun (WGS) entry which is preliminary data.</text>
</comment>
<sequence>MANVKRIGVVGTGLIGRGLIMALENDPDFVISRILTRRDIQTMQGFPSFELLTNSADKLIESSDLIVECSGDVLYGTDVIDKAINASIPVVTMNSELQVTTGSYFARRGLITEAEGDQPGCLAALHENVKQMGFKPLVYGNVKGFLKLDPTEEEMEYWSKRNGTSLEMTTSFTDGTKVQIEQVFVANGLGAGIAEDGLLGVLSDDAHSGGVQLADKARELGYPVSDYILSPKTPPGVFITAEIDERHKDALRYYKMGEGPYYTLLVNYHLCHLEILKTIRRVLSGGGVLLNNGTHPRISAAAVAKQDLYPGHEIKRGIGSFEVRGIAVEIGRHAEHVPIGLLSDAVITRPVREGQILTFDDVEIPNSLALRAWLEIKESVLHPSVEIA</sequence>
<dbReference type="InterPro" id="IPR005106">
    <property type="entry name" value="Asp/hSer_DH_NAD-bd"/>
</dbReference>
<dbReference type="Pfam" id="PF21135">
    <property type="entry name" value="DRL_cat"/>
    <property type="match status" value="1"/>
</dbReference>
<dbReference type="Gene3D" id="3.40.50.720">
    <property type="entry name" value="NAD(P)-binding Rossmann-like Domain"/>
    <property type="match status" value="1"/>
</dbReference>